<evidence type="ECO:0000313" key="2">
    <source>
        <dbReference type="Proteomes" id="UP001281761"/>
    </source>
</evidence>
<organism evidence="1 2">
    <name type="scientific">Blattamonas nauphoetae</name>
    <dbReference type="NCBI Taxonomy" id="2049346"/>
    <lineage>
        <taxon>Eukaryota</taxon>
        <taxon>Metamonada</taxon>
        <taxon>Preaxostyla</taxon>
        <taxon>Oxymonadida</taxon>
        <taxon>Blattamonas</taxon>
    </lineage>
</organism>
<comment type="caution">
    <text evidence="1">The sequence shown here is derived from an EMBL/GenBank/DDBJ whole genome shotgun (WGS) entry which is preliminary data.</text>
</comment>
<proteinExistence type="predicted"/>
<evidence type="ECO:0000313" key="1">
    <source>
        <dbReference type="EMBL" id="KAK2949366.1"/>
    </source>
</evidence>
<sequence length="157" mass="17954">MLRTNGLPHTAAFVTDADAGMAAALKSTCPHFKHILCRWHIQRNVEAHVRSHLGTHEDIELLTQEIMAAWANIVDHDDLAIYSTAKSAFLAKFDTDFFDWSPIKTYLEEQWFSKEQYFVSSFVNACSKEPKNQQPQNICCSGSSMENCLFRWNSTHI</sequence>
<accession>A0ABQ9XBR9</accession>
<protein>
    <recommendedName>
        <fullName evidence="3">MULE transposase domain-containing protein</fullName>
    </recommendedName>
</protein>
<reference evidence="1 2" key="1">
    <citation type="journal article" date="2022" name="bioRxiv">
        <title>Genomics of Preaxostyla Flagellates Illuminates Evolutionary Transitions and the Path Towards Mitochondrial Loss.</title>
        <authorList>
            <person name="Novak L.V.F."/>
            <person name="Treitli S.C."/>
            <person name="Pyrih J."/>
            <person name="Halakuc P."/>
            <person name="Pipaliya S.V."/>
            <person name="Vacek V."/>
            <person name="Brzon O."/>
            <person name="Soukal P."/>
            <person name="Eme L."/>
            <person name="Dacks J.B."/>
            <person name="Karnkowska A."/>
            <person name="Elias M."/>
            <person name="Hampl V."/>
        </authorList>
    </citation>
    <scope>NUCLEOTIDE SEQUENCE [LARGE SCALE GENOMIC DNA]</scope>
    <source>
        <strain evidence="1">NAU3</strain>
        <tissue evidence="1">Gut</tissue>
    </source>
</reference>
<dbReference type="EMBL" id="JARBJD010000157">
    <property type="protein sequence ID" value="KAK2949366.1"/>
    <property type="molecule type" value="Genomic_DNA"/>
</dbReference>
<dbReference type="Proteomes" id="UP001281761">
    <property type="component" value="Unassembled WGS sequence"/>
</dbReference>
<evidence type="ECO:0008006" key="3">
    <source>
        <dbReference type="Google" id="ProtNLM"/>
    </source>
</evidence>
<gene>
    <name evidence="1" type="ORF">BLNAU_15662</name>
</gene>
<keyword evidence="2" id="KW-1185">Reference proteome</keyword>
<name>A0ABQ9XBR9_9EUKA</name>